<dbReference type="EMBL" id="QKWP01000908">
    <property type="protein sequence ID" value="RIB13603.1"/>
    <property type="molecule type" value="Genomic_DNA"/>
</dbReference>
<comment type="caution">
    <text evidence="2">The sequence shown here is derived from an EMBL/GenBank/DDBJ whole genome shotgun (WGS) entry which is preliminary data.</text>
</comment>
<dbReference type="InterPro" id="IPR000719">
    <property type="entry name" value="Prot_kinase_dom"/>
</dbReference>
<keyword evidence="3" id="KW-1185">Reference proteome</keyword>
<sequence>LQAIHFQNFIHRDLHSGNILQETEQSARIADLGLLVSTSKCSKVGTNGVCAILPYISPEVLNKQPYTTASDIYSFGIIMWEILFGLPITKIYNVFRKYFGPELEMQIVLNELRPPIFENLESCYVSLMKKCWESDPKKRLSAAKICETFAEWQNYNEILSELTEYDKKMLLQMSNTNNALVTIDRLYRHSDCGCVKLLYDKKFVI</sequence>
<dbReference type="PROSITE" id="PS50011">
    <property type="entry name" value="PROTEIN_KINASE_DOM"/>
    <property type="match status" value="1"/>
</dbReference>
<feature type="non-terminal residue" evidence="2">
    <location>
        <position position="1"/>
    </location>
</feature>
<organism evidence="2 3">
    <name type="scientific">Gigaspora rosea</name>
    <dbReference type="NCBI Taxonomy" id="44941"/>
    <lineage>
        <taxon>Eukaryota</taxon>
        <taxon>Fungi</taxon>
        <taxon>Fungi incertae sedis</taxon>
        <taxon>Mucoromycota</taxon>
        <taxon>Glomeromycotina</taxon>
        <taxon>Glomeromycetes</taxon>
        <taxon>Diversisporales</taxon>
        <taxon>Gigasporaceae</taxon>
        <taxon>Gigaspora</taxon>
    </lineage>
</organism>
<evidence type="ECO:0000259" key="1">
    <source>
        <dbReference type="PROSITE" id="PS50011"/>
    </source>
</evidence>
<dbReference type="GO" id="GO:0004672">
    <property type="term" value="F:protein kinase activity"/>
    <property type="evidence" value="ECO:0007669"/>
    <property type="project" value="InterPro"/>
</dbReference>
<dbReference type="InterPro" id="IPR011009">
    <property type="entry name" value="Kinase-like_dom_sf"/>
</dbReference>
<dbReference type="OrthoDB" id="5979581at2759"/>
<keyword evidence="2" id="KW-0808">Transferase</keyword>
<dbReference type="AlphaFoldDB" id="A0A397V121"/>
<dbReference type="GO" id="GO:0007165">
    <property type="term" value="P:signal transduction"/>
    <property type="evidence" value="ECO:0007669"/>
    <property type="project" value="TreeGrafter"/>
</dbReference>
<evidence type="ECO:0000313" key="3">
    <source>
        <dbReference type="Proteomes" id="UP000266673"/>
    </source>
</evidence>
<protein>
    <submittedName>
        <fullName evidence="2">Kinase-like domain-containing protein</fullName>
    </submittedName>
</protein>
<reference evidence="2 3" key="1">
    <citation type="submission" date="2018-06" db="EMBL/GenBank/DDBJ databases">
        <title>Comparative genomics reveals the genomic features of Rhizophagus irregularis, R. cerebriforme, R. diaphanum and Gigaspora rosea, and their symbiotic lifestyle signature.</title>
        <authorList>
            <person name="Morin E."/>
            <person name="San Clemente H."/>
            <person name="Chen E.C.H."/>
            <person name="De La Providencia I."/>
            <person name="Hainaut M."/>
            <person name="Kuo A."/>
            <person name="Kohler A."/>
            <person name="Murat C."/>
            <person name="Tang N."/>
            <person name="Roy S."/>
            <person name="Loubradou J."/>
            <person name="Henrissat B."/>
            <person name="Grigoriev I.V."/>
            <person name="Corradi N."/>
            <person name="Roux C."/>
            <person name="Martin F.M."/>
        </authorList>
    </citation>
    <scope>NUCLEOTIDE SEQUENCE [LARGE SCALE GENOMIC DNA]</scope>
    <source>
        <strain evidence="2 3">DAOM 194757</strain>
    </source>
</reference>
<dbReference type="Proteomes" id="UP000266673">
    <property type="component" value="Unassembled WGS sequence"/>
</dbReference>
<dbReference type="Gene3D" id="1.10.510.10">
    <property type="entry name" value="Transferase(Phosphotransferase) domain 1"/>
    <property type="match status" value="1"/>
</dbReference>
<dbReference type="PANTHER" id="PTHR23257">
    <property type="entry name" value="SERINE-THREONINE PROTEIN KINASE"/>
    <property type="match status" value="1"/>
</dbReference>
<dbReference type="Pfam" id="PF00069">
    <property type="entry name" value="Pkinase"/>
    <property type="match status" value="1"/>
</dbReference>
<dbReference type="GO" id="GO:0005524">
    <property type="term" value="F:ATP binding"/>
    <property type="evidence" value="ECO:0007669"/>
    <property type="project" value="InterPro"/>
</dbReference>
<dbReference type="SUPFAM" id="SSF56112">
    <property type="entry name" value="Protein kinase-like (PK-like)"/>
    <property type="match status" value="1"/>
</dbReference>
<evidence type="ECO:0000313" key="2">
    <source>
        <dbReference type="EMBL" id="RIB13603.1"/>
    </source>
</evidence>
<keyword evidence="2" id="KW-0418">Kinase</keyword>
<dbReference type="InterPro" id="IPR050167">
    <property type="entry name" value="Ser_Thr_protein_kinase"/>
</dbReference>
<gene>
    <name evidence="2" type="ORF">C2G38_1974692</name>
</gene>
<feature type="domain" description="Protein kinase" evidence="1">
    <location>
        <begin position="1"/>
        <end position="159"/>
    </location>
</feature>
<dbReference type="GO" id="GO:0005737">
    <property type="term" value="C:cytoplasm"/>
    <property type="evidence" value="ECO:0007669"/>
    <property type="project" value="TreeGrafter"/>
</dbReference>
<dbReference type="STRING" id="44941.A0A397V121"/>
<accession>A0A397V121</accession>
<proteinExistence type="predicted"/>
<name>A0A397V121_9GLOM</name>